<keyword evidence="2" id="KW-0812">Transmembrane</keyword>
<keyword evidence="2" id="KW-0472">Membrane</keyword>
<dbReference type="OMA" id="SCIRNTF"/>
<organism evidence="3 4">
    <name type="scientific">Cavenderia fasciculata</name>
    <name type="common">Slime mold</name>
    <name type="synonym">Dictyostelium fasciculatum</name>
    <dbReference type="NCBI Taxonomy" id="261658"/>
    <lineage>
        <taxon>Eukaryota</taxon>
        <taxon>Amoebozoa</taxon>
        <taxon>Evosea</taxon>
        <taxon>Eumycetozoa</taxon>
        <taxon>Dictyostelia</taxon>
        <taxon>Acytosteliales</taxon>
        <taxon>Cavenderiaceae</taxon>
        <taxon>Cavenderia</taxon>
    </lineage>
</organism>
<dbReference type="RefSeq" id="XP_004359719.1">
    <property type="nucleotide sequence ID" value="XM_004359662.1"/>
</dbReference>
<evidence type="ECO:0000256" key="2">
    <source>
        <dbReference type="SAM" id="Phobius"/>
    </source>
</evidence>
<feature type="transmembrane region" description="Helical" evidence="2">
    <location>
        <begin position="96"/>
        <end position="118"/>
    </location>
</feature>
<dbReference type="Proteomes" id="UP000007797">
    <property type="component" value="Unassembled WGS sequence"/>
</dbReference>
<dbReference type="EMBL" id="GL883010">
    <property type="protein sequence ID" value="EGG21868.1"/>
    <property type="molecule type" value="Genomic_DNA"/>
</dbReference>
<sequence>MSDQQQDNSQQQPQPTDDTNNQVEEIKLDDSQQDKNRLCKHRGSCIHSTLYTWARGLLIGYGLRASMALLSAIFIRRLYKNPRKLVNQTLLHKDPIGFGLFLAFYTGGFKGVNCLLRAIRQKEDGYNSAIAGFVAGASMMFSKSTEVALYLFARALESLFNAAWKRGYVKSWKHGDTALFCFCTSVMFYAFVWEPNTVRPSYLKFLSKVAGKDRDLSQVTSKIRELYYISNGIKPTAA</sequence>
<dbReference type="Pfam" id="PF02466">
    <property type="entry name" value="Tim17"/>
    <property type="match status" value="1"/>
</dbReference>
<name>F4PUK4_CACFS</name>
<feature type="transmembrane region" description="Helical" evidence="2">
    <location>
        <begin position="130"/>
        <end position="153"/>
    </location>
</feature>
<protein>
    <recommendedName>
        <fullName evidence="5">Transmembrane protein</fullName>
    </recommendedName>
</protein>
<keyword evidence="4" id="KW-1185">Reference proteome</keyword>
<dbReference type="KEGG" id="dfa:DFA_01754"/>
<reference evidence="4" key="1">
    <citation type="journal article" date="2011" name="Genome Res.">
        <title>Phylogeny-wide analysis of social amoeba genomes highlights ancient origins for complex intercellular communication.</title>
        <authorList>
            <person name="Heidel A.J."/>
            <person name="Lawal H.M."/>
            <person name="Felder M."/>
            <person name="Schilde C."/>
            <person name="Helps N.R."/>
            <person name="Tunggal B."/>
            <person name="Rivero F."/>
            <person name="John U."/>
            <person name="Schleicher M."/>
            <person name="Eichinger L."/>
            <person name="Platzer M."/>
            <person name="Noegel A.A."/>
            <person name="Schaap P."/>
            <person name="Gloeckner G."/>
        </authorList>
    </citation>
    <scope>NUCLEOTIDE SEQUENCE [LARGE SCALE GENOMIC DNA]</scope>
    <source>
        <strain evidence="4">SH3</strain>
    </source>
</reference>
<dbReference type="GeneID" id="14873431"/>
<feature type="compositionally biased region" description="Low complexity" evidence="1">
    <location>
        <begin position="1"/>
        <end position="22"/>
    </location>
</feature>
<accession>F4PUK4</accession>
<proteinExistence type="predicted"/>
<dbReference type="PANTHER" id="PTHR12459:SF15">
    <property type="entry name" value="TRANSMEMBRANE PROTEIN 135"/>
    <property type="match status" value="1"/>
</dbReference>
<evidence type="ECO:0000313" key="4">
    <source>
        <dbReference type="Proteomes" id="UP000007797"/>
    </source>
</evidence>
<evidence type="ECO:0008006" key="5">
    <source>
        <dbReference type="Google" id="ProtNLM"/>
    </source>
</evidence>
<dbReference type="OrthoDB" id="291792at2759"/>
<feature type="transmembrane region" description="Helical" evidence="2">
    <location>
        <begin position="58"/>
        <end position="75"/>
    </location>
</feature>
<feature type="region of interest" description="Disordered" evidence="1">
    <location>
        <begin position="1"/>
        <end position="23"/>
    </location>
</feature>
<dbReference type="PANTHER" id="PTHR12459">
    <property type="entry name" value="TRANSMEMBRANE PROTEIN 135-RELATED"/>
    <property type="match status" value="1"/>
</dbReference>
<feature type="transmembrane region" description="Helical" evidence="2">
    <location>
        <begin position="174"/>
        <end position="193"/>
    </location>
</feature>
<evidence type="ECO:0000313" key="3">
    <source>
        <dbReference type="EMBL" id="EGG21868.1"/>
    </source>
</evidence>
<keyword evidence="2" id="KW-1133">Transmembrane helix</keyword>
<gene>
    <name evidence="3" type="ORF">DFA_01754</name>
</gene>
<evidence type="ECO:0000256" key="1">
    <source>
        <dbReference type="SAM" id="MobiDB-lite"/>
    </source>
</evidence>
<dbReference type="AlphaFoldDB" id="F4PUK4"/>
<dbReference type="InterPro" id="IPR026749">
    <property type="entry name" value="Tmem135"/>
</dbReference>